<gene>
    <name evidence="2" type="ORF">K458DRAFT_420358</name>
</gene>
<reference evidence="2" key="1">
    <citation type="journal article" date="2020" name="Stud. Mycol.">
        <title>101 Dothideomycetes genomes: a test case for predicting lifestyles and emergence of pathogens.</title>
        <authorList>
            <person name="Haridas S."/>
            <person name="Albert R."/>
            <person name="Binder M."/>
            <person name="Bloem J."/>
            <person name="Labutti K."/>
            <person name="Salamov A."/>
            <person name="Andreopoulos B."/>
            <person name="Baker S."/>
            <person name="Barry K."/>
            <person name="Bills G."/>
            <person name="Bluhm B."/>
            <person name="Cannon C."/>
            <person name="Castanera R."/>
            <person name="Culley D."/>
            <person name="Daum C."/>
            <person name="Ezra D."/>
            <person name="Gonzalez J."/>
            <person name="Henrissat B."/>
            <person name="Kuo A."/>
            <person name="Liang C."/>
            <person name="Lipzen A."/>
            <person name="Lutzoni F."/>
            <person name="Magnuson J."/>
            <person name="Mondo S."/>
            <person name="Nolan M."/>
            <person name="Ohm R."/>
            <person name="Pangilinan J."/>
            <person name="Park H.-J."/>
            <person name="Ramirez L."/>
            <person name="Alfaro M."/>
            <person name="Sun H."/>
            <person name="Tritt A."/>
            <person name="Yoshinaga Y."/>
            <person name="Zwiers L.-H."/>
            <person name="Turgeon B."/>
            <person name="Goodwin S."/>
            <person name="Spatafora J."/>
            <person name="Crous P."/>
            <person name="Grigoriev I."/>
        </authorList>
    </citation>
    <scope>NUCLEOTIDE SEQUENCE</scope>
    <source>
        <strain evidence="2">CBS 122367</strain>
    </source>
</reference>
<feature type="compositionally biased region" description="Low complexity" evidence="1">
    <location>
        <begin position="14"/>
        <end position="31"/>
    </location>
</feature>
<keyword evidence="3" id="KW-1185">Reference proteome</keyword>
<accession>A0A6G1IV65</accession>
<sequence length="94" mass="9890">MSHSPSAHTSDAVPRTPASATPPSCPSPRGTRPTRLRPRTLPNTCYPSPSIEIDTEQDTNKGTPYRSHGALGFAHPRPNSPRIAPQPGAAAPST</sequence>
<evidence type="ECO:0000256" key="1">
    <source>
        <dbReference type="SAM" id="MobiDB-lite"/>
    </source>
</evidence>
<dbReference type="Proteomes" id="UP000799291">
    <property type="component" value="Unassembled WGS sequence"/>
</dbReference>
<organism evidence="2 3">
    <name type="scientific">Lentithecium fluviatile CBS 122367</name>
    <dbReference type="NCBI Taxonomy" id="1168545"/>
    <lineage>
        <taxon>Eukaryota</taxon>
        <taxon>Fungi</taxon>
        <taxon>Dikarya</taxon>
        <taxon>Ascomycota</taxon>
        <taxon>Pezizomycotina</taxon>
        <taxon>Dothideomycetes</taxon>
        <taxon>Pleosporomycetidae</taxon>
        <taxon>Pleosporales</taxon>
        <taxon>Massarineae</taxon>
        <taxon>Lentitheciaceae</taxon>
        <taxon>Lentithecium</taxon>
    </lineage>
</organism>
<evidence type="ECO:0000313" key="3">
    <source>
        <dbReference type="Proteomes" id="UP000799291"/>
    </source>
</evidence>
<feature type="region of interest" description="Disordered" evidence="1">
    <location>
        <begin position="1"/>
        <end position="94"/>
    </location>
</feature>
<name>A0A6G1IV65_9PLEO</name>
<dbReference type="AlphaFoldDB" id="A0A6G1IV65"/>
<protein>
    <submittedName>
        <fullName evidence="2">Uncharacterized protein</fullName>
    </submittedName>
</protein>
<dbReference type="EMBL" id="MU005589">
    <property type="protein sequence ID" value="KAF2682008.1"/>
    <property type="molecule type" value="Genomic_DNA"/>
</dbReference>
<proteinExistence type="predicted"/>
<evidence type="ECO:0000313" key="2">
    <source>
        <dbReference type="EMBL" id="KAF2682008.1"/>
    </source>
</evidence>